<protein>
    <submittedName>
        <fullName evidence="1">Uncharacterized protein</fullName>
    </submittedName>
</protein>
<name>A0A3M9XP21_9HYPH</name>
<evidence type="ECO:0000313" key="1">
    <source>
        <dbReference type="EMBL" id="RNJ49502.1"/>
    </source>
</evidence>
<reference evidence="1 2" key="1">
    <citation type="submission" date="2018-08" db="EMBL/GenBank/DDBJ databases">
        <title>Genome sequence of Methylocystis hirsuta CSC1, a methanotroph able to accumulate PHAs.</title>
        <authorList>
            <person name="Bordel S."/>
            <person name="Rodriguez E."/>
            <person name="Gancedo J."/>
            <person name="Munoz R."/>
        </authorList>
    </citation>
    <scope>NUCLEOTIDE SEQUENCE [LARGE SCALE GENOMIC DNA]</scope>
    <source>
        <strain evidence="1 2">CSC1</strain>
    </source>
</reference>
<accession>A0A3M9XP21</accession>
<dbReference type="Proteomes" id="UP000268623">
    <property type="component" value="Unassembled WGS sequence"/>
</dbReference>
<dbReference type="AlphaFoldDB" id="A0A3M9XP21"/>
<proteinExistence type="predicted"/>
<keyword evidence="2" id="KW-1185">Reference proteome</keyword>
<organism evidence="1 2">
    <name type="scientific">Methylocystis hirsuta</name>
    <dbReference type="NCBI Taxonomy" id="369798"/>
    <lineage>
        <taxon>Bacteria</taxon>
        <taxon>Pseudomonadati</taxon>
        <taxon>Pseudomonadota</taxon>
        <taxon>Alphaproteobacteria</taxon>
        <taxon>Hyphomicrobiales</taxon>
        <taxon>Methylocystaceae</taxon>
        <taxon>Methylocystis</taxon>
    </lineage>
</organism>
<comment type="caution">
    <text evidence="1">The sequence shown here is derived from an EMBL/GenBank/DDBJ whole genome shotgun (WGS) entry which is preliminary data.</text>
</comment>
<dbReference type="EMBL" id="QWDD01000001">
    <property type="protein sequence ID" value="RNJ49502.1"/>
    <property type="molecule type" value="Genomic_DNA"/>
</dbReference>
<sequence length="63" mass="7588">MRCARARNAAHIALRPAERLDLLFKQLLYNARCFKQMIWMRMRPQFVSHIGFKTVFTNNVYSR</sequence>
<gene>
    <name evidence="1" type="ORF">D1O30_07685</name>
</gene>
<evidence type="ECO:0000313" key="2">
    <source>
        <dbReference type="Proteomes" id="UP000268623"/>
    </source>
</evidence>